<dbReference type="EMBL" id="KE504123">
    <property type="protein sequence ID" value="EPT05725.1"/>
    <property type="molecule type" value="Genomic_DNA"/>
</dbReference>
<protein>
    <recommendedName>
        <fullName evidence="3">DUF6532 domain-containing protein</fullName>
    </recommendedName>
</protein>
<dbReference type="Pfam" id="PF20149">
    <property type="entry name" value="DUF6532"/>
    <property type="match status" value="1"/>
</dbReference>
<feature type="chain" id="PRO_5004551652" description="DUF6532 domain-containing protein" evidence="2">
    <location>
        <begin position="17"/>
        <end position="884"/>
    </location>
</feature>
<feature type="compositionally biased region" description="Basic and acidic residues" evidence="1">
    <location>
        <begin position="449"/>
        <end position="485"/>
    </location>
</feature>
<keyword evidence="5" id="KW-1185">Reference proteome</keyword>
<evidence type="ECO:0000313" key="4">
    <source>
        <dbReference type="EMBL" id="EPT05725.1"/>
    </source>
</evidence>
<keyword evidence="2" id="KW-0732">Signal</keyword>
<evidence type="ECO:0000256" key="1">
    <source>
        <dbReference type="SAM" id="MobiDB-lite"/>
    </source>
</evidence>
<dbReference type="AlphaFoldDB" id="S8G6B8"/>
<evidence type="ECO:0000313" key="5">
    <source>
        <dbReference type="Proteomes" id="UP000015241"/>
    </source>
</evidence>
<feature type="signal peptide" evidence="2">
    <location>
        <begin position="1"/>
        <end position="16"/>
    </location>
</feature>
<sequence length="884" mass="97302">MCKAAMVSLTSGLAHRCLMMLISFEYWSCPSLIRAFQYLAPSVGGSRLHDTLLQNHEHVLANVKMLSSRKVLSRAGRPSAADKTAVICEDEDDHQATIDSEAQSSRRPPSTRPAAKDASSAWAALLPKNRDTAKKSAQPKTTKLPPAAPVKASQKAVVASRRGDKQEKRKRAESVADSVESTGTKQRAAGKGDTGARQRLNVDSLKSERHPKKAKVGDIPGIVPPPSSKSSQMKRRKFAAARVEDEDDRTSAGPRPQARSIPSQARTSTRSAGPDMVQIHYEDNMNDSGEEEVIEDEDDDELLEQRDIGVSQGGGIDLDSEHVVFARTELTTGDSESAGDDSEQDHDEASTRPPRFRLRSVSSRASSIPSSRISGPPTSDTDSDNISKHGTGAEDSDVDADSGHHSIDLDSGSDRSQAVSTDSDPESSDSESSESNDVVDVAVRPSQKLTEKQKAKLEQELPKIREHASESKKTARKLATESRTTDTWKERTELVIIKGKREQTMKLKSGMQNAAVKRVLDHSYPIGDRIIVFGDPGSDIFTYDVAALKTIATPMQREILDQVAWDALVAAADQCGYDGEGDIAARLLDPTEFSTYAKPLIAYDGFDVGSPYENPIIKPAVRATFFSTAVYLGVGMSNMAYFKSTSVTAASEPEIPPMMLALVMTAVQSIINDHCLRVTKATAFGSISAPVYREHLIRLIEFRHEVPRRYHRIMHDIFNIASTGKNVHTGNQGKNRDWSGVRDDALYECAILPTRELLDGVVRTASDLERCLEARKHLLHDYFVAALRVMVPVVSTQCATPLECLDYFNDKAEMFKNPQRTWLCRYDALSANAAEIFATFEPLCEACVKMVEARHRAERWDIWFRLLGYLGIVVADWVPPVVYD</sequence>
<name>S8G6B8_FOMSC</name>
<dbReference type="Proteomes" id="UP000015241">
    <property type="component" value="Unassembled WGS sequence"/>
</dbReference>
<dbReference type="InParanoid" id="S8G6B8"/>
<dbReference type="HOGENOM" id="CLU_325976_0_0_1"/>
<feature type="compositionally biased region" description="Acidic residues" evidence="1">
    <location>
        <begin position="423"/>
        <end position="434"/>
    </location>
</feature>
<feature type="compositionally biased region" description="Polar residues" evidence="1">
    <location>
        <begin position="97"/>
        <end position="108"/>
    </location>
</feature>
<feature type="domain" description="DUF6532" evidence="3">
    <location>
        <begin position="605"/>
        <end position="699"/>
    </location>
</feature>
<feature type="compositionally biased region" description="Low complexity" evidence="1">
    <location>
        <begin position="359"/>
        <end position="379"/>
    </location>
</feature>
<feature type="compositionally biased region" description="Polar residues" evidence="1">
    <location>
        <begin position="260"/>
        <end position="271"/>
    </location>
</feature>
<accession>S8G6B8</accession>
<proteinExistence type="predicted"/>
<dbReference type="STRING" id="743788.S8G6B8"/>
<feature type="compositionally biased region" description="Acidic residues" evidence="1">
    <location>
        <begin position="337"/>
        <end position="346"/>
    </location>
</feature>
<gene>
    <name evidence="4" type="ORF">FOMPIDRAFT_1039547</name>
</gene>
<dbReference type="InterPro" id="IPR045341">
    <property type="entry name" value="DUF6532"/>
</dbReference>
<feature type="region of interest" description="Disordered" evidence="1">
    <location>
        <begin position="94"/>
        <end position="485"/>
    </location>
</feature>
<dbReference type="eggNOG" id="ENOG502RCYX">
    <property type="taxonomic scope" value="Eukaryota"/>
</dbReference>
<feature type="compositionally biased region" description="Basic and acidic residues" evidence="1">
    <location>
        <begin position="161"/>
        <end position="174"/>
    </location>
</feature>
<reference evidence="4 5" key="1">
    <citation type="journal article" date="2012" name="Science">
        <title>The Paleozoic origin of enzymatic lignin decomposition reconstructed from 31 fungal genomes.</title>
        <authorList>
            <person name="Floudas D."/>
            <person name="Binder M."/>
            <person name="Riley R."/>
            <person name="Barry K."/>
            <person name="Blanchette R.A."/>
            <person name="Henrissat B."/>
            <person name="Martinez A.T."/>
            <person name="Otillar R."/>
            <person name="Spatafora J.W."/>
            <person name="Yadav J.S."/>
            <person name="Aerts A."/>
            <person name="Benoit I."/>
            <person name="Boyd A."/>
            <person name="Carlson A."/>
            <person name="Copeland A."/>
            <person name="Coutinho P.M."/>
            <person name="de Vries R.P."/>
            <person name="Ferreira P."/>
            <person name="Findley K."/>
            <person name="Foster B."/>
            <person name="Gaskell J."/>
            <person name="Glotzer D."/>
            <person name="Gorecki P."/>
            <person name="Heitman J."/>
            <person name="Hesse C."/>
            <person name="Hori C."/>
            <person name="Igarashi K."/>
            <person name="Jurgens J.A."/>
            <person name="Kallen N."/>
            <person name="Kersten P."/>
            <person name="Kohler A."/>
            <person name="Kuees U."/>
            <person name="Kumar T.K.A."/>
            <person name="Kuo A."/>
            <person name="LaButti K."/>
            <person name="Larrondo L.F."/>
            <person name="Lindquist E."/>
            <person name="Ling A."/>
            <person name="Lombard V."/>
            <person name="Lucas S."/>
            <person name="Lundell T."/>
            <person name="Martin R."/>
            <person name="McLaughlin D.J."/>
            <person name="Morgenstern I."/>
            <person name="Morin E."/>
            <person name="Murat C."/>
            <person name="Nagy L.G."/>
            <person name="Nolan M."/>
            <person name="Ohm R.A."/>
            <person name="Patyshakuliyeva A."/>
            <person name="Rokas A."/>
            <person name="Ruiz-Duenas F.J."/>
            <person name="Sabat G."/>
            <person name="Salamov A."/>
            <person name="Samejima M."/>
            <person name="Schmutz J."/>
            <person name="Slot J.C."/>
            <person name="St John F."/>
            <person name="Stenlid J."/>
            <person name="Sun H."/>
            <person name="Sun S."/>
            <person name="Syed K."/>
            <person name="Tsang A."/>
            <person name="Wiebenga A."/>
            <person name="Young D."/>
            <person name="Pisabarro A."/>
            <person name="Eastwood D.C."/>
            <person name="Martin F."/>
            <person name="Cullen D."/>
            <person name="Grigoriev I.V."/>
            <person name="Hibbett D.S."/>
        </authorList>
    </citation>
    <scope>NUCLEOTIDE SEQUENCE</scope>
    <source>
        <strain evidence="5">FP-58527</strain>
    </source>
</reference>
<evidence type="ECO:0000256" key="2">
    <source>
        <dbReference type="SAM" id="SignalP"/>
    </source>
</evidence>
<dbReference type="OrthoDB" id="2803562at2759"/>
<evidence type="ECO:0000259" key="3">
    <source>
        <dbReference type="Pfam" id="PF20149"/>
    </source>
</evidence>
<organism evidence="4 5">
    <name type="scientific">Fomitopsis schrenkii</name>
    <name type="common">Brown rot fungus</name>
    <dbReference type="NCBI Taxonomy" id="2126942"/>
    <lineage>
        <taxon>Eukaryota</taxon>
        <taxon>Fungi</taxon>
        <taxon>Dikarya</taxon>
        <taxon>Basidiomycota</taxon>
        <taxon>Agaricomycotina</taxon>
        <taxon>Agaricomycetes</taxon>
        <taxon>Polyporales</taxon>
        <taxon>Fomitopsis</taxon>
    </lineage>
</organism>
<feature type="compositionally biased region" description="Acidic residues" evidence="1">
    <location>
        <begin position="284"/>
        <end position="302"/>
    </location>
</feature>